<dbReference type="InterPro" id="IPR050951">
    <property type="entry name" value="Retrovirus_Pol_polyprotein"/>
</dbReference>
<keyword evidence="6" id="KW-0255">Endonuclease</keyword>
<evidence type="ECO:0000256" key="11">
    <source>
        <dbReference type="ARBA" id="ARBA00039658"/>
    </source>
</evidence>
<dbReference type="InterPro" id="IPR001584">
    <property type="entry name" value="Integrase_cat-core"/>
</dbReference>
<dbReference type="InterPro" id="IPR043502">
    <property type="entry name" value="DNA/RNA_pol_sf"/>
</dbReference>
<comment type="caution">
    <text evidence="15">The sequence shown here is derived from an EMBL/GenBank/DDBJ whole genome shotgun (WGS) entry which is preliminary data.</text>
</comment>
<dbReference type="GO" id="GO:0015074">
    <property type="term" value="P:DNA integration"/>
    <property type="evidence" value="ECO:0007669"/>
    <property type="project" value="UniProtKB-KW"/>
</dbReference>
<feature type="domain" description="Integrase catalytic" evidence="14">
    <location>
        <begin position="1496"/>
        <end position="1653"/>
    </location>
</feature>
<dbReference type="Gene3D" id="3.10.20.370">
    <property type="match status" value="1"/>
</dbReference>
<dbReference type="FunFam" id="3.30.420.10:FF:000032">
    <property type="entry name" value="Retrovirus-related Pol polyprotein from transposon 297-like Protein"/>
    <property type="match status" value="1"/>
</dbReference>
<feature type="region of interest" description="Disordered" evidence="12">
    <location>
        <begin position="413"/>
        <end position="449"/>
    </location>
</feature>
<evidence type="ECO:0000256" key="9">
    <source>
        <dbReference type="ARBA" id="ARBA00022908"/>
    </source>
</evidence>
<dbReference type="Proteomes" id="UP001529510">
    <property type="component" value="Unassembled WGS sequence"/>
</dbReference>
<dbReference type="PANTHER" id="PTHR37984">
    <property type="entry name" value="PROTEIN CBG26694"/>
    <property type="match status" value="1"/>
</dbReference>
<keyword evidence="7" id="KW-0378">Hydrolase</keyword>
<dbReference type="Pfam" id="PF14893">
    <property type="entry name" value="PNMA"/>
    <property type="match status" value="1"/>
</dbReference>
<dbReference type="InterPro" id="IPR012337">
    <property type="entry name" value="RNaseH-like_sf"/>
</dbReference>
<dbReference type="InterPro" id="IPR043128">
    <property type="entry name" value="Rev_trsase/Diguanyl_cyclase"/>
</dbReference>
<dbReference type="GO" id="GO:0003964">
    <property type="term" value="F:RNA-directed DNA polymerase activity"/>
    <property type="evidence" value="ECO:0007669"/>
    <property type="project" value="UniProtKB-KW"/>
</dbReference>
<evidence type="ECO:0000256" key="8">
    <source>
        <dbReference type="ARBA" id="ARBA00022842"/>
    </source>
</evidence>
<evidence type="ECO:0000313" key="16">
    <source>
        <dbReference type="Proteomes" id="UP001529510"/>
    </source>
</evidence>
<dbReference type="PANTHER" id="PTHR37984:SF15">
    <property type="entry name" value="INTEGRASE CATALYTIC DOMAIN-CONTAINING PROTEIN"/>
    <property type="match status" value="1"/>
</dbReference>
<keyword evidence="8" id="KW-0460">Magnesium</keyword>
<dbReference type="PROSITE" id="PS00141">
    <property type="entry name" value="ASP_PROTEASE"/>
    <property type="match status" value="1"/>
</dbReference>
<dbReference type="FunFam" id="3.10.20.370:FF:000001">
    <property type="entry name" value="Retrovirus-related Pol polyprotein from transposon 17.6-like protein"/>
    <property type="match status" value="1"/>
</dbReference>
<dbReference type="Pfam" id="PF00078">
    <property type="entry name" value="RVT_1"/>
    <property type="match status" value="1"/>
</dbReference>
<organism evidence="15 16">
    <name type="scientific">Cirrhinus mrigala</name>
    <name type="common">Mrigala</name>
    <dbReference type="NCBI Taxonomy" id="683832"/>
    <lineage>
        <taxon>Eukaryota</taxon>
        <taxon>Metazoa</taxon>
        <taxon>Chordata</taxon>
        <taxon>Craniata</taxon>
        <taxon>Vertebrata</taxon>
        <taxon>Euteleostomi</taxon>
        <taxon>Actinopterygii</taxon>
        <taxon>Neopterygii</taxon>
        <taxon>Teleostei</taxon>
        <taxon>Ostariophysi</taxon>
        <taxon>Cypriniformes</taxon>
        <taxon>Cyprinidae</taxon>
        <taxon>Labeoninae</taxon>
        <taxon>Labeonini</taxon>
        <taxon>Cirrhinus</taxon>
    </lineage>
</organism>
<keyword evidence="4" id="KW-0548">Nucleotidyltransferase</keyword>
<feature type="compositionally biased region" description="Basic and acidic residues" evidence="12">
    <location>
        <begin position="428"/>
        <end position="446"/>
    </location>
</feature>
<reference evidence="15 16" key="1">
    <citation type="submission" date="2024-05" db="EMBL/GenBank/DDBJ databases">
        <title>Genome sequencing and assembly of Indian major carp, Cirrhinus mrigala (Hamilton, 1822).</title>
        <authorList>
            <person name="Mohindra V."/>
            <person name="Chowdhury L.M."/>
            <person name="Lal K."/>
            <person name="Jena J.K."/>
        </authorList>
    </citation>
    <scope>NUCLEOTIDE SEQUENCE [LARGE SCALE GENOMIC DNA]</scope>
    <source>
        <strain evidence="15">CM1030</strain>
        <tissue evidence="15">Blood</tissue>
    </source>
</reference>
<feature type="region of interest" description="Disordered" evidence="12">
    <location>
        <begin position="1909"/>
        <end position="1953"/>
    </location>
</feature>
<evidence type="ECO:0000256" key="4">
    <source>
        <dbReference type="ARBA" id="ARBA00022695"/>
    </source>
</evidence>
<dbReference type="GO" id="GO:0004523">
    <property type="term" value="F:RNA-DNA hybrid ribonuclease activity"/>
    <property type="evidence" value="ECO:0007669"/>
    <property type="project" value="UniProtKB-EC"/>
</dbReference>
<dbReference type="EMBL" id="JAMKFB020000562">
    <property type="protein sequence ID" value="KAL0148904.1"/>
    <property type="molecule type" value="Genomic_DNA"/>
</dbReference>
<accession>A0ABD0MF86</accession>
<evidence type="ECO:0000313" key="15">
    <source>
        <dbReference type="EMBL" id="KAL0148904.1"/>
    </source>
</evidence>
<evidence type="ECO:0000256" key="12">
    <source>
        <dbReference type="SAM" id="MobiDB-lite"/>
    </source>
</evidence>
<feature type="region of interest" description="Disordered" evidence="12">
    <location>
        <begin position="1787"/>
        <end position="1811"/>
    </location>
</feature>
<dbReference type="Pfam" id="PF17921">
    <property type="entry name" value="Integrase_H2C2"/>
    <property type="match status" value="1"/>
</dbReference>
<dbReference type="Pfam" id="PF00665">
    <property type="entry name" value="rve"/>
    <property type="match status" value="1"/>
</dbReference>
<dbReference type="SUPFAM" id="SSF53098">
    <property type="entry name" value="Ribonuclease H-like"/>
    <property type="match status" value="1"/>
</dbReference>
<keyword evidence="5" id="KW-0540">Nuclease</keyword>
<sequence>MEIIENESVKVPNSVIVSKMAGDEPLDEVIEFLKHYGSISRVLKINDSKSEFFRSVIVEYSSGLAVESLDPLPRTHVSDSGASYRIQSLAGVYTEQVGSDTTKSYLTEIQYLAKMSGRDYVDVLKDMMSQIAKSIKEPETEQTETNNSTESCLDEFQLSVQVQRMVVEHIVKREDYPVQQFSQKLRVFSGKEPRPTYEPDYDTWRSSVELIMTDPSMSKLQQSRRIIESLLPPAADVVKHLNPNSSPSEYLQLLDSAFGTVQDGGELYAKFLDTFQNTGEKALSYLQRLHVALTHTVKRGGALNHDFDRLLVTQFCRGCWDDPLLTTLQLKQKQTNPPAFPDLLFSLRAEEDQNAAKNMRMRQHLSSTKQKATSHLQIATCCSEENDNANTLSSIKELSKQVAEIQSQLVKLAAKPKAQNSKSAPNSKQKERPKLDKVTKEPERTSKNQSTAPRAWYCFQCGEDGHIKPNFSIAGQMGTVAGQMCPTKYKQRANLKQSVTKPKKYSLPKGLVGSKCTAMVNISDVNVNCLLDSGSQVTTVTESFYKQNFPDQDLNPLYDLLEVEGAAGQPVPYLGYIEMCVTFPKDFLDEEIDIPTLALVVPDTHPNSQTPVLVGTNTLDVLYEKYLDIKTPDYLPCPYGFRALLKNLELRHAHNKDGNIGLVTLSAKTAAVVPARQTVVLEGSANVHCISTETYAIVEHPSQSSLPGGLCVKTCLITLPSRAPHKVPVMITNETEQDVTIPSTCVIAELGAFHCILSQHNVISANESTENKTQLSFDFSDSPISQEWKKRIFKQLADIPEVFAFHDLDFGCTSKVKHSIKLHDPTPFKHRARPIHPQDLEAVRKHLQELLAAGVIRESQSPYSSPIVVVRKRNNDVRLCIDFRKLNLQTQKDSYALPNLEETFSALSGSKWFTVLDLKSGYYQIEVEEADKEKTAFVTPLGFWEFNRMPQGITNAPSTFQRLMERCVGDMNLHEVLVFLDDLIIFSDSLEEHERRLMRVLHRLKEYGLKLSAEKCKFFQTTVRYLGHIISESGVETDPEKIQALKTWPRPKNLKELRSFLGFSGYYRRFIKGYSSIVRPLNDLTRGYPPLRKKSKSKDTDQTYFDPKLPFESRWTTDCQKAFDSIIGKLTSAPILGFADPKLPYVLHTDASTTGLGAALYQEQEGRLRAIAFASRGLSRSEARYPAHKLEFLALKWSVTEKFHDYLYGGQFTVVTDSNPLTYILTSAKLDARSYRWLAALSNYNFKLQYRAGKQNLDADGLSRRPHGELVNDVQSKKKQERVSRFVERHLANNDNTELVGSDVVQAICQNHLVKIRDDSQDIGVTLVESLTISADAIPDFYLSEELLGLPTIPVLSQSELRDKQRADSTIRQVLEQIEHGQTPPPTARKELPDLPLLLRELNRLEIHNEVLYRKRQDGDKVTHLLVLPEELRAPVLQSLHDDMGHLGTERTLDLARTRFYWPRMATDVEQKVKKCDRCIRRKSSPEKAASLVNITTTRPLELVCMDFLSLEPDSSNTSNILVMTDHFTKFAFALPTPNQKSKTVARCLWDQFIVHYGIPERLHSDQGPDFEAKLIKDLCEISGIKKIRTTPYHPRSNPTERFNRTLLSMLGTLESKQKSHWKDYLMPLVHAYNCTRSDVTGFTPYELMFGRKPRLAVDLAFGLPLNQDQKVTHSQYVESLKKRIEESYKLASHNAQKVADKNKARFDRKITVSELEPGDRVLVRNVRLRGRNKLADKWEKDIHVVVKRAGNLPVYTVKPESKQGPSRTLHRDLLLSCSFLPVATADTPEPESIRRPRTRQTAATESRDEELNELDNEQYELIQWVEDSPSEEVTRFTIVHEYPTPSKKPEMTNPPECDLPEPTANTEPIMETNEYEDEFTGHLPVETTPDGDNTEMDNLVEHETVMIPDEPPEDSVEKQGHKLNGSPDKMDSSEPITTQPIRRSERVRKPSKRLEYPNLGNPLVTVVKSLFQGLSTAFSESLISKDEQYWMHMQRDVHDM</sequence>
<dbReference type="EC" id="3.1.26.4" evidence="2"/>
<keyword evidence="3" id="KW-0808">Transferase</keyword>
<keyword evidence="16" id="KW-1185">Reference proteome</keyword>
<dbReference type="InterPro" id="IPR041577">
    <property type="entry name" value="RT_RNaseH_2"/>
</dbReference>
<proteinExistence type="inferred from homology"/>
<evidence type="ECO:0000256" key="5">
    <source>
        <dbReference type="ARBA" id="ARBA00022722"/>
    </source>
</evidence>
<dbReference type="Gene3D" id="3.30.420.10">
    <property type="entry name" value="Ribonuclease H-like superfamily/Ribonuclease H"/>
    <property type="match status" value="1"/>
</dbReference>
<feature type="compositionally biased region" description="Basic and acidic residues" evidence="12">
    <location>
        <begin position="1943"/>
        <end position="1953"/>
    </location>
</feature>
<dbReference type="FunFam" id="3.30.70.270:FF:000020">
    <property type="entry name" value="Transposon Tf2-6 polyprotein-like Protein"/>
    <property type="match status" value="1"/>
</dbReference>
<dbReference type="Gene3D" id="3.10.10.10">
    <property type="entry name" value="HIV Type 1 Reverse Transcriptase, subunit A, domain 1"/>
    <property type="match status" value="1"/>
</dbReference>
<evidence type="ECO:0000256" key="1">
    <source>
        <dbReference type="ARBA" id="ARBA00010879"/>
    </source>
</evidence>
<dbReference type="InterPro" id="IPR036397">
    <property type="entry name" value="RNaseH_sf"/>
</dbReference>
<feature type="domain" description="Reverse transcriptase" evidence="13">
    <location>
        <begin position="851"/>
        <end position="1030"/>
    </location>
</feature>
<evidence type="ECO:0000256" key="3">
    <source>
        <dbReference type="ARBA" id="ARBA00022679"/>
    </source>
</evidence>
<dbReference type="Gene3D" id="1.10.340.70">
    <property type="match status" value="1"/>
</dbReference>
<evidence type="ECO:0000256" key="6">
    <source>
        <dbReference type="ARBA" id="ARBA00022759"/>
    </source>
</evidence>
<dbReference type="InterPro" id="IPR000477">
    <property type="entry name" value="RT_dom"/>
</dbReference>
<evidence type="ECO:0000259" key="13">
    <source>
        <dbReference type="PROSITE" id="PS50878"/>
    </source>
</evidence>
<keyword evidence="9" id="KW-0229">DNA integration</keyword>
<evidence type="ECO:0000259" key="14">
    <source>
        <dbReference type="PROSITE" id="PS50994"/>
    </source>
</evidence>
<evidence type="ECO:0000256" key="7">
    <source>
        <dbReference type="ARBA" id="ARBA00022801"/>
    </source>
</evidence>
<dbReference type="PROSITE" id="PS50878">
    <property type="entry name" value="RT_POL"/>
    <property type="match status" value="1"/>
</dbReference>
<dbReference type="CDD" id="cd00303">
    <property type="entry name" value="retropepsin_like"/>
    <property type="match status" value="1"/>
</dbReference>
<dbReference type="Pfam" id="PF17919">
    <property type="entry name" value="RT_RNaseH_2"/>
    <property type="match status" value="1"/>
</dbReference>
<dbReference type="SUPFAM" id="SSF56672">
    <property type="entry name" value="DNA/RNA polymerases"/>
    <property type="match status" value="1"/>
</dbReference>
<feature type="compositionally biased region" description="Polar residues" evidence="12">
    <location>
        <begin position="418"/>
        <end position="427"/>
    </location>
</feature>
<dbReference type="InterPro" id="IPR048270">
    <property type="entry name" value="PNMA_C"/>
</dbReference>
<dbReference type="CDD" id="cd09274">
    <property type="entry name" value="RNase_HI_RT_Ty3"/>
    <property type="match status" value="1"/>
</dbReference>
<name>A0ABD0MF86_CIRMR</name>
<dbReference type="InterPro" id="IPR001969">
    <property type="entry name" value="Aspartic_peptidase_AS"/>
</dbReference>
<dbReference type="FunFam" id="1.10.340.70:FF:000001">
    <property type="entry name" value="Retrovirus-related Pol polyprotein from transposon gypsy-like Protein"/>
    <property type="match status" value="1"/>
</dbReference>
<comment type="similarity">
    <text evidence="1">Belongs to the beta type-B retroviral polymerase family. HERV class-II K(HML-2) pol subfamily.</text>
</comment>
<protein>
    <recommendedName>
        <fullName evidence="11">Gypsy retrotransposon integrase-like protein 1</fullName>
        <ecNumber evidence="2">3.1.26.4</ecNumber>
    </recommendedName>
</protein>
<keyword evidence="10" id="KW-0695">RNA-directed DNA polymerase</keyword>
<dbReference type="CDD" id="cd01647">
    <property type="entry name" value="RT_LTR"/>
    <property type="match status" value="1"/>
</dbReference>
<gene>
    <name evidence="15" type="ORF">M9458_055708</name>
</gene>
<evidence type="ECO:0000256" key="2">
    <source>
        <dbReference type="ARBA" id="ARBA00012180"/>
    </source>
</evidence>
<dbReference type="InterPro" id="IPR041588">
    <property type="entry name" value="Integrase_H2C2"/>
</dbReference>
<evidence type="ECO:0000256" key="10">
    <source>
        <dbReference type="ARBA" id="ARBA00022918"/>
    </source>
</evidence>
<dbReference type="PROSITE" id="PS50994">
    <property type="entry name" value="INTEGRASE"/>
    <property type="match status" value="1"/>
</dbReference>
<dbReference type="Gene3D" id="3.30.70.270">
    <property type="match status" value="2"/>
</dbReference>